<feature type="compositionally biased region" description="Polar residues" evidence="1">
    <location>
        <begin position="303"/>
        <end position="325"/>
    </location>
</feature>
<accession>A0AAV9XAW2</accession>
<organism evidence="2 3">
    <name type="scientific">Orbilia ellipsospora</name>
    <dbReference type="NCBI Taxonomy" id="2528407"/>
    <lineage>
        <taxon>Eukaryota</taxon>
        <taxon>Fungi</taxon>
        <taxon>Dikarya</taxon>
        <taxon>Ascomycota</taxon>
        <taxon>Pezizomycotina</taxon>
        <taxon>Orbiliomycetes</taxon>
        <taxon>Orbiliales</taxon>
        <taxon>Orbiliaceae</taxon>
        <taxon>Orbilia</taxon>
    </lineage>
</organism>
<evidence type="ECO:0000313" key="2">
    <source>
        <dbReference type="EMBL" id="KAK6539116.1"/>
    </source>
</evidence>
<evidence type="ECO:0000256" key="1">
    <source>
        <dbReference type="SAM" id="MobiDB-lite"/>
    </source>
</evidence>
<dbReference type="EMBL" id="JAVHJO010000007">
    <property type="protein sequence ID" value="KAK6539116.1"/>
    <property type="molecule type" value="Genomic_DNA"/>
</dbReference>
<evidence type="ECO:0000313" key="3">
    <source>
        <dbReference type="Proteomes" id="UP001365542"/>
    </source>
</evidence>
<proteinExistence type="predicted"/>
<name>A0AAV9XAW2_9PEZI</name>
<keyword evidence="3" id="KW-1185">Reference proteome</keyword>
<reference evidence="2 3" key="1">
    <citation type="submission" date="2019-10" db="EMBL/GenBank/DDBJ databases">
        <authorList>
            <person name="Palmer J.M."/>
        </authorList>
    </citation>
    <scope>NUCLEOTIDE SEQUENCE [LARGE SCALE GENOMIC DNA]</scope>
    <source>
        <strain evidence="2 3">TWF694</strain>
    </source>
</reference>
<protein>
    <submittedName>
        <fullName evidence="2">Uncharacterized protein</fullName>
    </submittedName>
</protein>
<sequence>MSTRTILHHASLRINPPPRSLRESREIYRSLRKFGEIDLYRNLRHETSTLEAKEDAIVLFRDGNSLGEAIAASPLSISVPAPQPSPIPSSGPQGESLSIEVPRVHDFTVEVLKGEYHHETKIINQLFTYLQAPYPVNQESPPGVSIRFSNAGKTADANRQKHGLVRSTSISWITWRSEMKQAGIIEFEAIKAVVDGTVGSRDPTIPPHRQGYTGWGRPLDAVEAERPASAQVLSKINAISNPAPLPLDPILHSSKRRSQFQAWNTGSWRTGENNIPARHSPQVGSRSKLSPNKPGKTKVGAEATSTPKLSVEDQITSEGKSSQAIRTPPEKTDSSSPNAAIETANIATENNSNLLHAADGVTTTWSEDVISSPYPRMKRENSEGAELIKRTIEPIESTQDEKAPCERIDLKQDVLKHLHSGIDSEAQNKINSHRDDKFDPKKHIELQKQVSKPWWKFW</sequence>
<feature type="region of interest" description="Disordered" evidence="1">
    <location>
        <begin position="266"/>
        <end position="337"/>
    </location>
</feature>
<comment type="caution">
    <text evidence="2">The sequence shown here is derived from an EMBL/GenBank/DDBJ whole genome shotgun (WGS) entry which is preliminary data.</text>
</comment>
<dbReference type="AlphaFoldDB" id="A0AAV9XAW2"/>
<dbReference type="Proteomes" id="UP001365542">
    <property type="component" value="Unassembled WGS sequence"/>
</dbReference>
<gene>
    <name evidence="2" type="ORF">TWF694_010651</name>
</gene>